<keyword evidence="5" id="KW-1185">Reference proteome</keyword>
<evidence type="ECO:0000259" key="3">
    <source>
        <dbReference type="PROSITE" id="PS51473"/>
    </source>
</evidence>
<keyword evidence="1" id="KW-0732">Signal</keyword>
<dbReference type="PANTHER" id="PTHR27006">
    <property type="entry name" value="PROMASTIGOTE SURFACE ANTIGEN PROTEIN PSA"/>
    <property type="match status" value="1"/>
</dbReference>
<organism evidence="4 5">
    <name type="scientific">Gossypium schwendimanii</name>
    <name type="common">Cotton</name>
    <dbReference type="NCBI Taxonomy" id="34291"/>
    <lineage>
        <taxon>Eukaryota</taxon>
        <taxon>Viridiplantae</taxon>
        <taxon>Streptophyta</taxon>
        <taxon>Embryophyta</taxon>
        <taxon>Tracheophyta</taxon>
        <taxon>Spermatophyta</taxon>
        <taxon>Magnoliopsida</taxon>
        <taxon>eudicotyledons</taxon>
        <taxon>Gunneridae</taxon>
        <taxon>Pentapetalae</taxon>
        <taxon>rosids</taxon>
        <taxon>malvids</taxon>
        <taxon>Malvales</taxon>
        <taxon>Malvaceae</taxon>
        <taxon>Malvoideae</taxon>
        <taxon>Gossypium</taxon>
    </lineage>
</organism>
<dbReference type="AlphaFoldDB" id="A0A7J9MZD8"/>
<evidence type="ECO:0000313" key="5">
    <source>
        <dbReference type="Proteomes" id="UP000593576"/>
    </source>
</evidence>
<dbReference type="Gene3D" id="3.30.430.20">
    <property type="entry name" value="Gnk2 domain, C-X8-C-X2-C motif"/>
    <property type="match status" value="1"/>
</dbReference>
<accession>A0A7J9MZD8</accession>
<dbReference type="PANTHER" id="PTHR27006:SF606">
    <property type="entry name" value="INTERLEUKIN-1 RECEPTOR-ASSOCIATED KINASE 4"/>
    <property type="match status" value="1"/>
</dbReference>
<gene>
    <name evidence="4" type="ORF">Goshw_009806</name>
</gene>
<dbReference type="OrthoDB" id="4062651at2759"/>
<comment type="caution">
    <text evidence="4">The sequence shown here is derived from an EMBL/GenBank/DDBJ whole genome shotgun (WGS) entry which is preliminary data.</text>
</comment>
<sequence length="126" mass="14237">MCRGDSSPYACYGCIYRSIHNLVTNSPNQKEALSYASSPCHVHYADRSFYGTLELEPPKAGFNNDDMFISFGVLVLEIISGKKINSFTNQELGNSLLTYAWRNWNEGTDWEVVDPILRDGSRSEIM</sequence>
<evidence type="ECO:0000256" key="1">
    <source>
        <dbReference type="ARBA" id="ARBA00022729"/>
    </source>
</evidence>
<dbReference type="InterPro" id="IPR038408">
    <property type="entry name" value="GNK2_sf"/>
</dbReference>
<protein>
    <recommendedName>
        <fullName evidence="3">Gnk2-homologous domain-containing protein</fullName>
    </recommendedName>
</protein>
<reference evidence="4 5" key="1">
    <citation type="journal article" date="2019" name="Genome Biol. Evol.">
        <title>Insights into the evolution of the New World diploid cottons (Gossypium, subgenus Houzingenia) based on genome sequencing.</title>
        <authorList>
            <person name="Grover C.E."/>
            <person name="Arick M.A. 2nd"/>
            <person name="Thrash A."/>
            <person name="Conover J.L."/>
            <person name="Sanders W.S."/>
            <person name="Peterson D.G."/>
            <person name="Frelichowski J.E."/>
            <person name="Scheffler J.A."/>
            <person name="Scheffler B.E."/>
            <person name="Wendel J.F."/>
        </authorList>
    </citation>
    <scope>NUCLEOTIDE SEQUENCE [LARGE SCALE GENOMIC DNA]</scope>
    <source>
        <strain evidence="4">1</strain>
        <tissue evidence="4">Leaf</tissue>
    </source>
</reference>
<dbReference type="PROSITE" id="PS51473">
    <property type="entry name" value="GNK2"/>
    <property type="match status" value="1"/>
</dbReference>
<evidence type="ECO:0000313" key="4">
    <source>
        <dbReference type="EMBL" id="MBA0876350.1"/>
    </source>
</evidence>
<name>A0A7J9MZD8_GOSSC</name>
<dbReference type="InterPro" id="IPR002902">
    <property type="entry name" value="GNK2"/>
</dbReference>
<feature type="domain" description="Gnk2-homologous" evidence="3">
    <location>
        <begin position="1"/>
        <end position="49"/>
    </location>
</feature>
<proteinExistence type="predicted"/>
<keyword evidence="2" id="KW-0677">Repeat</keyword>
<dbReference type="Proteomes" id="UP000593576">
    <property type="component" value="Unassembled WGS sequence"/>
</dbReference>
<evidence type="ECO:0000256" key="2">
    <source>
        <dbReference type="ARBA" id="ARBA00022737"/>
    </source>
</evidence>
<dbReference type="EMBL" id="JABFAF010264703">
    <property type="protein sequence ID" value="MBA0876350.1"/>
    <property type="molecule type" value="Genomic_DNA"/>
</dbReference>